<dbReference type="NCBIfam" id="TIGR01774">
    <property type="entry name" value="PFL2-3"/>
    <property type="match status" value="1"/>
</dbReference>
<dbReference type="CDD" id="cd01677">
    <property type="entry name" value="PFL2_DhaB_BssA"/>
    <property type="match status" value="1"/>
</dbReference>
<evidence type="ECO:0000259" key="4">
    <source>
        <dbReference type="PROSITE" id="PS51149"/>
    </source>
</evidence>
<dbReference type="eggNOG" id="arCOG06130">
    <property type="taxonomic scope" value="Archaea"/>
</dbReference>
<accession>N0BKU3</accession>
<keyword evidence="2 6" id="KW-0456">Lyase</keyword>
<dbReference type="STRING" id="387631.Asulf_01141"/>
<gene>
    <name evidence="6" type="ORF">Asulf_01141</name>
</gene>
<dbReference type="InterPro" id="IPR001150">
    <property type="entry name" value="Gly_radical"/>
</dbReference>
<dbReference type="PANTHER" id="PTHR43641">
    <property type="entry name" value="FORMATE ACETYLTRANSFERASE 3-RELATED"/>
    <property type="match status" value="1"/>
</dbReference>
<protein>
    <submittedName>
        <fullName evidence="6">Pyruvate formate-lyase</fullName>
    </submittedName>
</protein>
<dbReference type="RefSeq" id="WP_015590739.1">
    <property type="nucleotide sequence ID" value="NC_021169.1"/>
</dbReference>
<dbReference type="PROSITE" id="PS51149">
    <property type="entry name" value="GLY_RADICAL_2"/>
    <property type="match status" value="1"/>
</dbReference>
<feature type="domain" description="PFL" evidence="5">
    <location>
        <begin position="1"/>
        <end position="647"/>
    </location>
</feature>
<dbReference type="Proteomes" id="UP000013307">
    <property type="component" value="Chromosome"/>
</dbReference>
<feature type="domain" description="Glycine radical" evidence="4">
    <location>
        <begin position="654"/>
        <end position="773"/>
    </location>
</feature>
<evidence type="ECO:0000256" key="2">
    <source>
        <dbReference type="ARBA" id="ARBA00023239"/>
    </source>
</evidence>
<organism evidence="6 7">
    <name type="scientific">Archaeoglobus sulfaticallidus PM70-1</name>
    <dbReference type="NCBI Taxonomy" id="387631"/>
    <lineage>
        <taxon>Archaea</taxon>
        <taxon>Methanobacteriati</taxon>
        <taxon>Methanobacteriota</taxon>
        <taxon>Archaeoglobi</taxon>
        <taxon>Archaeoglobales</taxon>
        <taxon>Archaeoglobaceae</taxon>
        <taxon>Archaeoglobus</taxon>
    </lineage>
</organism>
<feature type="modified residue" description="Glycine radical" evidence="3">
    <location>
        <position position="749"/>
    </location>
</feature>
<keyword evidence="6" id="KW-0670">Pyruvate</keyword>
<keyword evidence="7" id="KW-1185">Reference proteome</keyword>
<dbReference type="AlphaFoldDB" id="N0BKU3"/>
<dbReference type="InterPro" id="IPR051215">
    <property type="entry name" value="GRE"/>
</dbReference>
<dbReference type="InterPro" id="IPR010098">
    <property type="entry name" value="PFL2/GDeHydtase_fam"/>
</dbReference>
<dbReference type="EMBL" id="CP005290">
    <property type="protein sequence ID" value="AGK61141.1"/>
    <property type="molecule type" value="Genomic_DNA"/>
</dbReference>
<evidence type="ECO:0000256" key="3">
    <source>
        <dbReference type="PROSITE-ProRule" id="PRU00493"/>
    </source>
</evidence>
<evidence type="ECO:0000259" key="5">
    <source>
        <dbReference type="PROSITE" id="PS51554"/>
    </source>
</evidence>
<dbReference type="KEGG" id="ast:Asulf_01141"/>
<evidence type="ECO:0000313" key="6">
    <source>
        <dbReference type="EMBL" id="AGK61141.1"/>
    </source>
</evidence>
<name>N0BKU3_9EURY</name>
<evidence type="ECO:0000313" key="7">
    <source>
        <dbReference type="Proteomes" id="UP000013307"/>
    </source>
</evidence>
<proteinExistence type="predicted"/>
<dbReference type="Pfam" id="PF01228">
    <property type="entry name" value="Gly_radical"/>
    <property type="match status" value="1"/>
</dbReference>
<dbReference type="HOGENOM" id="CLU_009096_0_1_2"/>
<dbReference type="SUPFAM" id="SSF51998">
    <property type="entry name" value="PFL-like glycyl radical enzymes"/>
    <property type="match status" value="1"/>
</dbReference>
<keyword evidence="1 3" id="KW-0556">Organic radical</keyword>
<dbReference type="PROSITE" id="PS51554">
    <property type="entry name" value="PFL"/>
    <property type="match status" value="1"/>
</dbReference>
<dbReference type="Gene3D" id="3.20.70.20">
    <property type="match status" value="1"/>
</dbReference>
<dbReference type="InterPro" id="IPR004184">
    <property type="entry name" value="PFL_dom"/>
</dbReference>
<dbReference type="GO" id="GO:0005829">
    <property type="term" value="C:cytosol"/>
    <property type="evidence" value="ECO:0007669"/>
    <property type="project" value="TreeGrafter"/>
</dbReference>
<dbReference type="Pfam" id="PF02901">
    <property type="entry name" value="PFL-like"/>
    <property type="match status" value="1"/>
</dbReference>
<reference evidence="6 7" key="1">
    <citation type="journal article" date="2013" name="Genome Announc.">
        <title>Complete Genome Sequence of the Thermophilic and Facultatively Chemolithoautotrophic Sulfate Reducer Archaeoglobus sulfaticallidus Strain PM70-1T.</title>
        <authorList>
            <person name="Stokke R."/>
            <person name="Hocking W.P."/>
            <person name="Steinsbu B.O."/>
            <person name="Steen I.H."/>
        </authorList>
    </citation>
    <scope>NUCLEOTIDE SEQUENCE [LARGE SCALE GENOMIC DNA]</scope>
    <source>
        <strain evidence="6">PM70-1</strain>
    </source>
</reference>
<dbReference type="GeneID" id="15392782"/>
<sequence length="773" mass="86582">MDRVNKLITNIQKPPRLSIERCVLYTESMKETEGEPMPIRQAKALKHILENIPVQILPHEIVVGTMLPDPPGAILFPEGVGLRIINELESLPSRETNRLIVREEDARILREEIAPYWQSRNIEAFASQLMPEIIEVLYTGSVFVLTEFAGISHIAVNYPYLLKRGFRWFIEESRRNVVELEDNGCWDAPKLVFYKTAEIVSEAMISYANRYAKLAEKMADEADDERREELLRIAEICRRVPAEKPESFHEAVQFVWFVQSALHQENYEQGISMGRIDQYLLPYYLKDLKEGRIDRKQAFEILANLWIKTNEIVPPFDSLLELYFSGQATNQALTIGGIDANGNDATNDLSYLMLEVTKAVPLRQPNVHVRVSSKTPDSFLDVLADLIAEGKNNIGIFNDEVIFKALRSAGVEEEDLWNYSTVGCVEIAPFGNSFTSSDAALINLAKALEYALNEGTDIMFGYRFGLEIKKPESLEEVIDAFRKQLAHIIKKVVKGSNILEYANASVKPTPLLSLCIEDCFEKGVDVTLGGAKYNFTGIQAVGIADVADSLAAIELAIKKGYSLDEIIEACRSNFNGYEELRSLLLNAPKYGNDSEADRYAKLVLEMYCEEVSRYRNFRGGRFTAGCYPMTTNVAFGFMTSALPSGRMQGSALNSGVSPSTGMDREGVTAAIKSACKLNYEMLSNGSSLTVNLDSGILGAKGKDVIKALIRSFVDLGGMHIQFNVLNQDLLKKAQEEPEKYRWLLVRVAGWSAYFVELSKAVQDELIARISCKM</sequence>
<evidence type="ECO:0000256" key="1">
    <source>
        <dbReference type="ARBA" id="ARBA00022818"/>
    </source>
</evidence>
<dbReference type="GO" id="GO:0016829">
    <property type="term" value="F:lyase activity"/>
    <property type="evidence" value="ECO:0007669"/>
    <property type="project" value="UniProtKB-KW"/>
</dbReference>
<dbReference type="PANTHER" id="PTHR43641:SF2">
    <property type="entry name" value="DEHYDRATASE YBIW-RELATED"/>
    <property type="match status" value="1"/>
</dbReference>